<dbReference type="AlphaFoldDB" id="A0A3E2NPL3"/>
<dbReference type="OrthoDB" id="793091at2"/>
<name>A0A3E2NPL3_9SPHI</name>
<evidence type="ECO:0000313" key="1">
    <source>
        <dbReference type="EMBL" id="RFZ82830.1"/>
    </source>
</evidence>
<dbReference type="Proteomes" id="UP000260823">
    <property type="component" value="Unassembled WGS sequence"/>
</dbReference>
<comment type="caution">
    <text evidence="1">The sequence shown here is derived from an EMBL/GenBank/DDBJ whole genome shotgun (WGS) entry which is preliminary data.</text>
</comment>
<reference evidence="1 2" key="1">
    <citation type="submission" date="2018-08" db="EMBL/GenBank/DDBJ databases">
        <title>Mucilaginibacter terrae sp. nov., isolated from manganese diggings.</title>
        <authorList>
            <person name="Huang Y."/>
            <person name="Zhou Z."/>
        </authorList>
    </citation>
    <scope>NUCLEOTIDE SEQUENCE [LARGE SCALE GENOMIC DNA]</scope>
    <source>
        <strain evidence="1 2">ZH6</strain>
    </source>
</reference>
<accession>A0A3E2NPL3</accession>
<dbReference type="RefSeq" id="WP_117383238.1">
    <property type="nucleotide sequence ID" value="NZ_QWDE01000002.1"/>
</dbReference>
<protein>
    <submittedName>
        <fullName evidence="1">Uncharacterized protein</fullName>
    </submittedName>
</protein>
<dbReference type="EMBL" id="QWDE01000002">
    <property type="protein sequence ID" value="RFZ82830.1"/>
    <property type="molecule type" value="Genomic_DNA"/>
</dbReference>
<organism evidence="1 2">
    <name type="scientific">Mucilaginibacter terrenus</name>
    <dbReference type="NCBI Taxonomy" id="2482727"/>
    <lineage>
        <taxon>Bacteria</taxon>
        <taxon>Pseudomonadati</taxon>
        <taxon>Bacteroidota</taxon>
        <taxon>Sphingobacteriia</taxon>
        <taxon>Sphingobacteriales</taxon>
        <taxon>Sphingobacteriaceae</taxon>
        <taxon>Mucilaginibacter</taxon>
    </lineage>
</organism>
<sequence length="270" mass="31003">MFEIFKRHRDRIKVEGSNIYIDNKNKNVGRAFELLNIFELTTELPEIKIYENQDLVRTFRLDAMDRNPDLTGQFLHSSIRVFANSGVMIDGVISKNNVSVAEWTDANYEAIRLQPFFLSDKSEINTSLQGRGLFERGLHFSGVITPDGVRCICVCDVCNLSFTVQHFHAGFSELQYFYSTDSQETLVVPYGAIEGMPAQLQSTISDDDLRTVEAVLPKPSNGPGTFNYYNSFRCPHCHLPYIDFENFREMRPNEYYGNTYINQEVVRLSD</sequence>
<keyword evidence="2" id="KW-1185">Reference proteome</keyword>
<gene>
    <name evidence="1" type="ORF">DYU05_11745</name>
</gene>
<proteinExistence type="predicted"/>
<evidence type="ECO:0000313" key="2">
    <source>
        <dbReference type="Proteomes" id="UP000260823"/>
    </source>
</evidence>